<reference evidence="2 3" key="1">
    <citation type="journal article" date="2012" name="Plant Cell">
        <title>Genome comparison of barley and maize smut fungi reveals targeted loss of RNA silencing components and species-specific presence of transposable elements.</title>
        <authorList>
            <person name="Laurie J.D."/>
            <person name="Ali S."/>
            <person name="Linning R."/>
            <person name="Mannhaupt G."/>
            <person name="Wong P."/>
            <person name="Gueldener U."/>
            <person name="Muensterkoetter M."/>
            <person name="Moore R."/>
            <person name="Kahmann R."/>
            <person name="Bakkeren G."/>
            <person name="Schirawski J."/>
        </authorList>
    </citation>
    <scope>NUCLEOTIDE SEQUENCE [LARGE SCALE GENOMIC DNA]</scope>
    <source>
        <strain evidence="3">Uh4875-4</strain>
    </source>
</reference>
<accession>I2G486</accession>
<feature type="region of interest" description="Disordered" evidence="1">
    <location>
        <begin position="1"/>
        <end position="87"/>
    </location>
</feature>
<protein>
    <submittedName>
        <fullName evidence="2">Uncharacterized protein</fullName>
    </submittedName>
</protein>
<organism evidence="2 3">
    <name type="scientific">Ustilago hordei</name>
    <name type="common">Barley covered smut fungus</name>
    <dbReference type="NCBI Taxonomy" id="120017"/>
    <lineage>
        <taxon>Eukaryota</taxon>
        <taxon>Fungi</taxon>
        <taxon>Dikarya</taxon>
        <taxon>Basidiomycota</taxon>
        <taxon>Ustilaginomycotina</taxon>
        <taxon>Ustilaginomycetes</taxon>
        <taxon>Ustilaginales</taxon>
        <taxon>Ustilaginaceae</taxon>
        <taxon>Ustilago</taxon>
    </lineage>
</organism>
<evidence type="ECO:0000313" key="3">
    <source>
        <dbReference type="Proteomes" id="UP000006174"/>
    </source>
</evidence>
<dbReference type="EMBL" id="CAGI01000187">
    <property type="protein sequence ID" value="CCF53979.1"/>
    <property type="molecule type" value="Genomic_DNA"/>
</dbReference>
<feature type="compositionally biased region" description="Low complexity" evidence="1">
    <location>
        <begin position="10"/>
        <end position="24"/>
    </location>
</feature>
<gene>
    <name evidence="2" type="ORF">UHOR_16293</name>
</gene>
<feature type="compositionally biased region" description="Pro residues" evidence="1">
    <location>
        <begin position="73"/>
        <end position="87"/>
    </location>
</feature>
<evidence type="ECO:0000313" key="2">
    <source>
        <dbReference type="EMBL" id="CCF53979.1"/>
    </source>
</evidence>
<dbReference type="HOGENOM" id="CLU_1143277_0_0_1"/>
<keyword evidence="3" id="KW-1185">Reference proteome</keyword>
<name>I2G486_USTHO</name>
<dbReference type="Proteomes" id="UP000006174">
    <property type="component" value="Unassembled WGS sequence"/>
</dbReference>
<comment type="caution">
    <text evidence="2">The sequence shown here is derived from an EMBL/GenBank/DDBJ whole genome shotgun (WGS) entry which is preliminary data.</text>
</comment>
<evidence type="ECO:0000256" key="1">
    <source>
        <dbReference type="SAM" id="MobiDB-lite"/>
    </source>
</evidence>
<dbReference type="eggNOG" id="ENOG502RE5U">
    <property type="taxonomic scope" value="Eukaryota"/>
</dbReference>
<dbReference type="AlphaFoldDB" id="I2G486"/>
<proteinExistence type="predicted"/>
<sequence length="260" mass="28186">MTTSPYQTRSQTAASAPPSESTSSRSDDAGVSGHLGGRAGSLPSPPTADEIIDAVLAPPRATTPEYRLEVQPLTPPPRWLGRQTPPPPPPKFHLPTNGEIVGWAKQFVVADLLVQIADCHFPLGWDVPTGSLPECWLHCLVMLRLTEGCMLWPSWQCRRCFNLGVPCFASAFTNPFGEHVRIPHACTHCYLAGLGNCVHNVPAHPRMEYPGDGTPSLQPQGLHQAKCTHLMVANRDGPGFVHLEERVGDPVMTPGWATAM</sequence>